<feature type="chain" id="PRO_5042998416" description="protein-serine/threonine phosphatase" evidence="6">
    <location>
        <begin position="20"/>
        <end position="199"/>
    </location>
</feature>
<protein>
    <recommendedName>
        <fullName evidence="1">protein-serine/threonine phosphatase</fullName>
        <ecNumber evidence="1">3.1.3.16</ecNumber>
    </recommendedName>
</protein>
<evidence type="ECO:0000313" key="9">
    <source>
        <dbReference type="Proteomes" id="UP001327560"/>
    </source>
</evidence>
<dbReference type="SUPFAM" id="SSF81606">
    <property type="entry name" value="PP2C-like"/>
    <property type="match status" value="1"/>
</dbReference>
<dbReference type="PROSITE" id="PS51746">
    <property type="entry name" value="PPM_2"/>
    <property type="match status" value="1"/>
</dbReference>
<dbReference type="Pfam" id="PF00481">
    <property type="entry name" value="PP2C"/>
    <property type="match status" value="1"/>
</dbReference>
<gene>
    <name evidence="8" type="ORF">Cni_G18466</name>
</gene>
<evidence type="ECO:0000256" key="6">
    <source>
        <dbReference type="SAM" id="SignalP"/>
    </source>
</evidence>
<dbReference type="CDD" id="cd00143">
    <property type="entry name" value="PP2Cc"/>
    <property type="match status" value="1"/>
</dbReference>
<evidence type="ECO:0000259" key="7">
    <source>
        <dbReference type="PROSITE" id="PS51746"/>
    </source>
</evidence>
<keyword evidence="3" id="KW-0904">Protein phosphatase</keyword>
<feature type="domain" description="PPM-type phosphatase" evidence="7">
    <location>
        <begin position="1"/>
        <end position="183"/>
    </location>
</feature>
<evidence type="ECO:0000256" key="2">
    <source>
        <dbReference type="ARBA" id="ARBA00022801"/>
    </source>
</evidence>
<proteinExistence type="predicted"/>
<comment type="catalytic activity">
    <reaction evidence="5">
        <text>O-phospho-L-threonyl-[protein] + H2O = L-threonyl-[protein] + phosphate</text>
        <dbReference type="Rhea" id="RHEA:47004"/>
        <dbReference type="Rhea" id="RHEA-COMP:11060"/>
        <dbReference type="Rhea" id="RHEA-COMP:11605"/>
        <dbReference type="ChEBI" id="CHEBI:15377"/>
        <dbReference type="ChEBI" id="CHEBI:30013"/>
        <dbReference type="ChEBI" id="CHEBI:43474"/>
        <dbReference type="ChEBI" id="CHEBI:61977"/>
        <dbReference type="EC" id="3.1.3.16"/>
    </reaction>
</comment>
<evidence type="ECO:0000256" key="3">
    <source>
        <dbReference type="ARBA" id="ARBA00022912"/>
    </source>
</evidence>
<sequence>MKPMIATVGSCCLLGTICSRTLYVANLGDSRIVLGRLVKETGEVLAVQLSTEHNAGLESIRHELYSLHPNDSKIVLKHDVWRVKGLIQKPILNSEPSIAVKPLQREDQFLIFASDGLWEQLGNQEAVNIVQNHPSSGSAQRLVEAALQQAANKREIRYSDLNKIDRGIRRHFHDDITVIVIFLDLNLISRASSIRSPKL</sequence>
<evidence type="ECO:0000256" key="5">
    <source>
        <dbReference type="ARBA" id="ARBA00048336"/>
    </source>
</evidence>
<dbReference type="Proteomes" id="UP001327560">
    <property type="component" value="Chromosome 6"/>
</dbReference>
<comment type="catalytic activity">
    <reaction evidence="4">
        <text>O-phospho-L-seryl-[protein] + H2O = L-seryl-[protein] + phosphate</text>
        <dbReference type="Rhea" id="RHEA:20629"/>
        <dbReference type="Rhea" id="RHEA-COMP:9863"/>
        <dbReference type="Rhea" id="RHEA-COMP:11604"/>
        <dbReference type="ChEBI" id="CHEBI:15377"/>
        <dbReference type="ChEBI" id="CHEBI:29999"/>
        <dbReference type="ChEBI" id="CHEBI:43474"/>
        <dbReference type="ChEBI" id="CHEBI:83421"/>
        <dbReference type="EC" id="3.1.3.16"/>
    </reaction>
</comment>
<dbReference type="PANTHER" id="PTHR47992">
    <property type="entry name" value="PROTEIN PHOSPHATASE"/>
    <property type="match status" value="1"/>
</dbReference>
<dbReference type="InterPro" id="IPR001932">
    <property type="entry name" value="PPM-type_phosphatase-like_dom"/>
</dbReference>
<accession>A0AAQ3KMB1</accession>
<name>A0AAQ3KMB1_9LILI</name>
<dbReference type="EC" id="3.1.3.16" evidence="1"/>
<dbReference type="InterPro" id="IPR036457">
    <property type="entry name" value="PPM-type-like_dom_sf"/>
</dbReference>
<evidence type="ECO:0000256" key="4">
    <source>
        <dbReference type="ARBA" id="ARBA00047761"/>
    </source>
</evidence>
<keyword evidence="6" id="KW-0732">Signal</keyword>
<dbReference type="Gene3D" id="3.60.40.10">
    <property type="entry name" value="PPM-type phosphatase domain"/>
    <property type="match status" value="1"/>
</dbReference>
<keyword evidence="9" id="KW-1185">Reference proteome</keyword>
<dbReference type="AlphaFoldDB" id="A0AAQ3KMB1"/>
<feature type="signal peptide" evidence="6">
    <location>
        <begin position="1"/>
        <end position="19"/>
    </location>
</feature>
<organism evidence="8 9">
    <name type="scientific">Canna indica</name>
    <name type="common">Indian-shot</name>
    <dbReference type="NCBI Taxonomy" id="4628"/>
    <lineage>
        <taxon>Eukaryota</taxon>
        <taxon>Viridiplantae</taxon>
        <taxon>Streptophyta</taxon>
        <taxon>Embryophyta</taxon>
        <taxon>Tracheophyta</taxon>
        <taxon>Spermatophyta</taxon>
        <taxon>Magnoliopsida</taxon>
        <taxon>Liliopsida</taxon>
        <taxon>Zingiberales</taxon>
        <taxon>Cannaceae</taxon>
        <taxon>Canna</taxon>
    </lineage>
</organism>
<keyword evidence="2" id="KW-0378">Hydrolase</keyword>
<reference evidence="8 9" key="1">
    <citation type="submission" date="2023-10" db="EMBL/GenBank/DDBJ databases">
        <title>Chromosome-scale genome assembly provides insights into flower coloration mechanisms of Canna indica.</title>
        <authorList>
            <person name="Li C."/>
        </authorList>
    </citation>
    <scope>NUCLEOTIDE SEQUENCE [LARGE SCALE GENOMIC DNA]</scope>
    <source>
        <tissue evidence="8">Flower</tissue>
    </source>
</reference>
<dbReference type="GO" id="GO:0004722">
    <property type="term" value="F:protein serine/threonine phosphatase activity"/>
    <property type="evidence" value="ECO:0007669"/>
    <property type="project" value="UniProtKB-EC"/>
</dbReference>
<evidence type="ECO:0000313" key="8">
    <source>
        <dbReference type="EMBL" id="WOL09713.1"/>
    </source>
</evidence>
<evidence type="ECO:0000256" key="1">
    <source>
        <dbReference type="ARBA" id="ARBA00013081"/>
    </source>
</evidence>
<dbReference type="SMART" id="SM00332">
    <property type="entry name" value="PP2Cc"/>
    <property type="match status" value="1"/>
</dbReference>
<dbReference type="InterPro" id="IPR015655">
    <property type="entry name" value="PP2C"/>
</dbReference>
<dbReference type="EMBL" id="CP136895">
    <property type="protein sequence ID" value="WOL09713.1"/>
    <property type="molecule type" value="Genomic_DNA"/>
</dbReference>